<evidence type="ECO:0000313" key="2">
    <source>
        <dbReference type="EMBL" id="GII30273.1"/>
    </source>
</evidence>
<evidence type="ECO:0000256" key="1">
    <source>
        <dbReference type="SAM" id="MobiDB-lite"/>
    </source>
</evidence>
<organism evidence="2 3">
    <name type="scientific">Planotetraspora mira</name>
    <dbReference type="NCBI Taxonomy" id="58121"/>
    <lineage>
        <taxon>Bacteria</taxon>
        <taxon>Bacillati</taxon>
        <taxon>Actinomycetota</taxon>
        <taxon>Actinomycetes</taxon>
        <taxon>Streptosporangiales</taxon>
        <taxon>Streptosporangiaceae</taxon>
        <taxon>Planotetraspora</taxon>
    </lineage>
</organism>
<name>A0A8J3XB85_9ACTN</name>
<sequence>MPDDVPCAGRVIPVRAPTRNDLVVSIDSVNLLRSGRDQAMEAASPASGRARALLGR</sequence>
<feature type="region of interest" description="Disordered" evidence="1">
    <location>
        <begin position="37"/>
        <end position="56"/>
    </location>
</feature>
<proteinExistence type="predicted"/>
<gene>
    <name evidence="2" type="ORF">Pmi06nite_37150</name>
</gene>
<keyword evidence="3" id="KW-1185">Reference proteome</keyword>
<comment type="caution">
    <text evidence="2">The sequence shown here is derived from an EMBL/GenBank/DDBJ whole genome shotgun (WGS) entry which is preliminary data.</text>
</comment>
<dbReference type="Proteomes" id="UP000650628">
    <property type="component" value="Unassembled WGS sequence"/>
</dbReference>
<dbReference type="EMBL" id="BOOO01000019">
    <property type="protein sequence ID" value="GII30273.1"/>
    <property type="molecule type" value="Genomic_DNA"/>
</dbReference>
<dbReference type="AlphaFoldDB" id="A0A8J3XB85"/>
<protein>
    <submittedName>
        <fullName evidence="2">Uncharacterized protein</fullName>
    </submittedName>
</protein>
<reference evidence="2 3" key="1">
    <citation type="submission" date="2021-01" db="EMBL/GenBank/DDBJ databases">
        <title>Whole genome shotgun sequence of Planotetraspora mira NBRC 15435.</title>
        <authorList>
            <person name="Komaki H."/>
            <person name="Tamura T."/>
        </authorList>
    </citation>
    <scope>NUCLEOTIDE SEQUENCE [LARGE SCALE GENOMIC DNA]</scope>
    <source>
        <strain evidence="2 3">NBRC 15435</strain>
    </source>
</reference>
<accession>A0A8J3XB85</accession>
<evidence type="ECO:0000313" key="3">
    <source>
        <dbReference type="Proteomes" id="UP000650628"/>
    </source>
</evidence>